<dbReference type="Gene3D" id="2.60.40.3330">
    <property type="match status" value="1"/>
</dbReference>
<evidence type="ECO:0000313" key="6">
    <source>
        <dbReference type="Proteomes" id="UP000887578"/>
    </source>
</evidence>
<evidence type="ECO:0000256" key="1">
    <source>
        <dbReference type="ARBA" id="ARBA00004613"/>
    </source>
</evidence>
<feature type="signal peptide" evidence="5">
    <location>
        <begin position="1"/>
        <end position="21"/>
    </location>
</feature>
<sequence length="144" mass="16655">MNFKAVLIFSLFAVFFDTAFANTECVWATGKVICQKNQTLVLNTIVELFDLDSPQGMNLKNPLDPDDKVAFTQVDEEDGIFQIEGCASDQDWIPGIKNQPEMYFRVFHFCNKPNGEYKYIWPIFRVFVPTTYDKHIEDPIILDD</sequence>
<keyword evidence="4 5" id="KW-0732">Signal</keyword>
<evidence type="ECO:0000256" key="2">
    <source>
        <dbReference type="ARBA" id="ARBA00010112"/>
    </source>
</evidence>
<evidence type="ECO:0000313" key="7">
    <source>
        <dbReference type="WBParaSite" id="PDA_v2.g28813.t1"/>
    </source>
</evidence>
<evidence type="ECO:0000256" key="3">
    <source>
        <dbReference type="ARBA" id="ARBA00022525"/>
    </source>
</evidence>
<dbReference type="GO" id="GO:0005576">
    <property type="term" value="C:extracellular region"/>
    <property type="evidence" value="ECO:0007669"/>
    <property type="project" value="UniProtKB-SubCell"/>
</dbReference>
<evidence type="ECO:0000256" key="4">
    <source>
        <dbReference type="ARBA" id="ARBA00022729"/>
    </source>
</evidence>
<evidence type="ECO:0000256" key="5">
    <source>
        <dbReference type="SAM" id="SignalP"/>
    </source>
</evidence>
<accession>A0A914QC47</accession>
<feature type="chain" id="PRO_5037203015" evidence="5">
    <location>
        <begin position="22"/>
        <end position="144"/>
    </location>
</feature>
<keyword evidence="3" id="KW-0964">Secreted</keyword>
<dbReference type="AlphaFoldDB" id="A0A914QC47"/>
<organism evidence="6 7">
    <name type="scientific">Panagrolaimus davidi</name>
    <dbReference type="NCBI Taxonomy" id="227884"/>
    <lineage>
        <taxon>Eukaryota</taxon>
        <taxon>Metazoa</taxon>
        <taxon>Ecdysozoa</taxon>
        <taxon>Nematoda</taxon>
        <taxon>Chromadorea</taxon>
        <taxon>Rhabditida</taxon>
        <taxon>Tylenchina</taxon>
        <taxon>Panagrolaimomorpha</taxon>
        <taxon>Panagrolaimoidea</taxon>
        <taxon>Panagrolaimidae</taxon>
        <taxon>Panagrolaimus</taxon>
    </lineage>
</organism>
<dbReference type="PANTHER" id="PTHR21700">
    <property type="entry name" value="TRANSTHYRETIN-LIKE FAMILY PROTEIN-RELATED"/>
    <property type="match status" value="1"/>
</dbReference>
<comment type="subcellular location">
    <subcellularLocation>
        <location evidence="1">Secreted</location>
    </subcellularLocation>
</comment>
<dbReference type="InterPro" id="IPR001534">
    <property type="entry name" value="Transthyretin-like"/>
</dbReference>
<name>A0A914QC47_9BILA</name>
<proteinExistence type="inferred from homology"/>
<dbReference type="GO" id="GO:0009986">
    <property type="term" value="C:cell surface"/>
    <property type="evidence" value="ECO:0007669"/>
    <property type="project" value="InterPro"/>
</dbReference>
<protein>
    <submittedName>
        <fullName evidence="7">Uncharacterized protein</fullName>
    </submittedName>
</protein>
<dbReference type="Proteomes" id="UP000887578">
    <property type="component" value="Unplaced"/>
</dbReference>
<dbReference type="WBParaSite" id="PDA_v2.g28813.t1">
    <property type="protein sequence ID" value="PDA_v2.g28813.t1"/>
    <property type="gene ID" value="PDA_v2.g28813"/>
</dbReference>
<reference evidence="7" key="1">
    <citation type="submission" date="2022-11" db="UniProtKB">
        <authorList>
            <consortium name="WormBaseParasite"/>
        </authorList>
    </citation>
    <scope>IDENTIFICATION</scope>
</reference>
<dbReference type="InterPro" id="IPR038479">
    <property type="entry name" value="Transthyretin-like_sf"/>
</dbReference>
<comment type="similarity">
    <text evidence="2">Belongs to the nematode transthyretin-like family.</text>
</comment>
<dbReference type="PANTHER" id="PTHR21700:SF46">
    <property type="entry name" value="TRANSTHYRETIN-LIKE PROTEIN 52"/>
    <property type="match status" value="1"/>
</dbReference>
<keyword evidence="6" id="KW-1185">Reference proteome</keyword>